<sequence length="752" mass="82083">MSATVDSPPPGYPAEIIGYAEPWIVSPGDTVSVKVSCTEPEYTYRTVRVIQGVNVEHSPKKEEEVIPSIPAGQAKGRFQLARPGSYGLVEDWIPASAASINGLKVSFYMQPWLPLSGHTQTLLSTLNVHSRSGFAVVITDEGQMQLWIGTGEAIETIRLGFTPETKKWVKMSISVEGTIVRVTANPLPYFAEPGAPPVTVEHQLKDTAAISAMGSLIFGASFAESPTAAFPRATNFFNGRLDCPCIKTTGKPTVTLVKYDFSREMSTEAFVDISGHGRNGKLVNAPTRAVRGHDWDGAETDWTKGKSGYGAIHFHEDDLDDACWETDFTITVPEDVRSGVYAVELATANGKTSDSVPFFVRPSQKVWKQRKNKVAFVLSTFTYLAYANEHLYEVNRSSSIEVGPGFDINDIARGVDFERMARRADLGLSPYDVHNDDSGVVFSSAKRPILNLRPGYIMWAFKRPRELSADTMMIGFLEREGIPYEILTDHDLHERGVAAINGFNTVITGSHPEYPTLESYNAYTAYAKQGGNLMYLGGNGFYWPSFADMKTCPHRLEIRRGDQGVRTHTLPGGERISSMTGQMGGIWRSRGKPCNALFGIGFCGEGIGPGVPYRRSELSRTDAGVAWMFEGMSEDGLIGEFGLGGGASGDEIDRFDVRHGSPASAKVLASSTGHPDTFGIAPEDTEFPILNTLGTQNADIRSDITYYTTCAGGGVFSVGSINWFCSLGWDDYRNNVARLTGNVMKGFLKGLR</sequence>
<accession>A0AA38RAB4</accession>
<dbReference type="InterPro" id="IPR013320">
    <property type="entry name" value="ConA-like_dom_sf"/>
</dbReference>
<dbReference type="EMBL" id="JANBVO010000027">
    <property type="protein sequence ID" value="KAJ9139197.1"/>
    <property type="molecule type" value="Genomic_DNA"/>
</dbReference>
<feature type="domain" description="N,N-dimethylformamidase beta subunit-like C-terminal" evidence="1">
    <location>
        <begin position="287"/>
        <end position="731"/>
    </location>
</feature>
<evidence type="ECO:0000259" key="1">
    <source>
        <dbReference type="Pfam" id="PF20254"/>
    </source>
</evidence>
<protein>
    <submittedName>
        <fullName evidence="2">N,N-dimethylformamidase beta subunit</fullName>
    </submittedName>
</protein>
<gene>
    <name evidence="2" type="ORF">NKR23_g8012</name>
</gene>
<dbReference type="InterPro" id="IPR046540">
    <property type="entry name" value="DMFA2_C"/>
</dbReference>
<keyword evidence="3" id="KW-1185">Reference proteome</keyword>
<evidence type="ECO:0000313" key="3">
    <source>
        <dbReference type="Proteomes" id="UP001174694"/>
    </source>
</evidence>
<dbReference type="AlphaFoldDB" id="A0AA38RAB4"/>
<name>A0AA38RAB4_9PEZI</name>
<dbReference type="Proteomes" id="UP001174694">
    <property type="component" value="Unassembled WGS sequence"/>
</dbReference>
<evidence type="ECO:0000313" key="2">
    <source>
        <dbReference type="EMBL" id="KAJ9139197.1"/>
    </source>
</evidence>
<organism evidence="2 3">
    <name type="scientific">Pleurostoma richardsiae</name>
    <dbReference type="NCBI Taxonomy" id="41990"/>
    <lineage>
        <taxon>Eukaryota</taxon>
        <taxon>Fungi</taxon>
        <taxon>Dikarya</taxon>
        <taxon>Ascomycota</taxon>
        <taxon>Pezizomycotina</taxon>
        <taxon>Sordariomycetes</taxon>
        <taxon>Sordariomycetidae</taxon>
        <taxon>Calosphaeriales</taxon>
        <taxon>Pleurostomataceae</taxon>
        <taxon>Pleurostoma</taxon>
    </lineage>
</organism>
<dbReference type="SUPFAM" id="SSF49899">
    <property type="entry name" value="Concanavalin A-like lectins/glucanases"/>
    <property type="match status" value="1"/>
</dbReference>
<comment type="caution">
    <text evidence="2">The sequence shown here is derived from an EMBL/GenBank/DDBJ whole genome shotgun (WGS) entry which is preliminary data.</text>
</comment>
<dbReference type="Pfam" id="PF20254">
    <property type="entry name" value="DMFA2_C"/>
    <property type="match status" value="1"/>
</dbReference>
<reference evidence="2" key="1">
    <citation type="submission" date="2022-07" db="EMBL/GenBank/DDBJ databases">
        <title>Fungi with potential for degradation of polypropylene.</title>
        <authorList>
            <person name="Gostincar C."/>
        </authorList>
    </citation>
    <scope>NUCLEOTIDE SEQUENCE</scope>
    <source>
        <strain evidence="2">EXF-13308</strain>
    </source>
</reference>
<proteinExistence type="predicted"/>